<dbReference type="PROSITE" id="PS00109">
    <property type="entry name" value="PROTEIN_KINASE_TYR"/>
    <property type="match status" value="1"/>
</dbReference>
<gene>
    <name evidence="5" type="ORF">SCP_0204810</name>
</gene>
<dbReference type="AlphaFoldDB" id="A0A401GAW5"/>
<dbReference type="Pfam" id="PF20147">
    <property type="entry name" value="Crinkler"/>
    <property type="match status" value="1"/>
</dbReference>
<dbReference type="GO" id="GO:0004672">
    <property type="term" value="F:protein kinase activity"/>
    <property type="evidence" value="ECO:0007669"/>
    <property type="project" value="InterPro"/>
</dbReference>
<evidence type="ECO:0000313" key="5">
    <source>
        <dbReference type="EMBL" id="GBE79283.1"/>
    </source>
</evidence>
<dbReference type="EMBL" id="BFAD01000002">
    <property type="protein sequence ID" value="GBE79283.1"/>
    <property type="molecule type" value="Genomic_DNA"/>
</dbReference>
<evidence type="ECO:0000259" key="4">
    <source>
        <dbReference type="PROSITE" id="PS50011"/>
    </source>
</evidence>
<dbReference type="InterPro" id="IPR011009">
    <property type="entry name" value="Kinase-like_dom_sf"/>
</dbReference>
<keyword evidence="6" id="KW-1185">Reference proteome</keyword>
<dbReference type="GO" id="GO:0005576">
    <property type="term" value="C:extracellular region"/>
    <property type="evidence" value="ECO:0007669"/>
    <property type="project" value="UniProtKB-SubCell"/>
</dbReference>
<evidence type="ECO:0000256" key="3">
    <source>
        <dbReference type="ARBA" id="ARBA00022525"/>
    </source>
</evidence>
<protein>
    <recommendedName>
        <fullName evidence="4">Protein kinase domain-containing protein</fullName>
    </recommendedName>
</protein>
<dbReference type="PROSITE" id="PS50011">
    <property type="entry name" value="PROTEIN_KINASE_DOM"/>
    <property type="match status" value="1"/>
</dbReference>
<dbReference type="OrthoDB" id="2753408at2759"/>
<organism evidence="5 6">
    <name type="scientific">Sparassis crispa</name>
    <dbReference type="NCBI Taxonomy" id="139825"/>
    <lineage>
        <taxon>Eukaryota</taxon>
        <taxon>Fungi</taxon>
        <taxon>Dikarya</taxon>
        <taxon>Basidiomycota</taxon>
        <taxon>Agaricomycotina</taxon>
        <taxon>Agaricomycetes</taxon>
        <taxon>Polyporales</taxon>
        <taxon>Sparassidaceae</taxon>
        <taxon>Sparassis</taxon>
    </lineage>
</organism>
<accession>A0A401GAW5</accession>
<dbReference type="InterPro" id="IPR000719">
    <property type="entry name" value="Prot_kinase_dom"/>
</dbReference>
<dbReference type="SUPFAM" id="SSF56112">
    <property type="entry name" value="Protein kinase-like (PK-like)"/>
    <property type="match status" value="1"/>
</dbReference>
<keyword evidence="3" id="KW-0964">Secreted</keyword>
<name>A0A401GAW5_9APHY</name>
<proteinExistence type="predicted"/>
<comment type="caution">
    <text evidence="5">The sequence shown here is derived from an EMBL/GenBank/DDBJ whole genome shotgun (WGS) entry which is preliminary data.</text>
</comment>
<comment type="subcellular location">
    <subcellularLocation>
        <location evidence="1">Host cell</location>
    </subcellularLocation>
    <subcellularLocation>
        <location evidence="2">Secreted</location>
    </subcellularLocation>
</comment>
<sequence>MANNSSEISLFCLLSGIDSAIKVTVAKNSHVSDLELLFLRRVSNTLPGVDDHALSFWMLNNPIPLEEEREFVNIAPKDIAQIAVELKGTRHISTYFPSQPAIEYLHIVVIAPQNARKRKRALSPSPSPSLEDETAHRLKRLALLPRMAASTLAEPSVFEAQDWENHLFDFNRPSQPGGVPVTLLHPVFGQFVDDASNTTLTSEDYDFAWVLRKEMSGYFPWGSERAEVFRELLWDSIDIPLEDTSSRGTDGHYHVKGYCVVETEAHGEIGGRGVEPYLLNGIRYAHFVRTLGDQIGGSVLPCLTVFHAGKCPFIGFAGAAFTDVVRQDMLTAVHSFIWEPHDELSATQVARVLRAFRNAVECLKQYYTQELPTIQELDPSEWPNTRYPYPFKYRPISASGDAAYVKFSYTDVIENKLIFKGRSVGKDEIIIKFTRRYSKEVHLWCAEHGYAPNLRGFEQLPGGWLMIVMDVVDASYTGLYLAQAILRHGQAQCVRNKVEELVRSLHTAGYVHGDLRGTNLLVAPQENGDVDVKLVDYDWAGIAGEVQYPPLINRESVHRAAGAVSGNAIVKEHDVDMVTFMFQDHLLQG</sequence>
<dbReference type="InParanoid" id="A0A401GAW5"/>
<dbReference type="STRING" id="139825.A0A401GAW5"/>
<reference evidence="5 6" key="1">
    <citation type="journal article" date="2018" name="Sci. Rep.">
        <title>Genome sequence of the cauliflower mushroom Sparassis crispa (Hanabiratake) and its association with beneficial usage.</title>
        <authorList>
            <person name="Kiyama R."/>
            <person name="Furutani Y."/>
            <person name="Kawaguchi K."/>
            <person name="Nakanishi T."/>
        </authorList>
    </citation>
    <scope>NUCLEOTIDE SEQUENCE [LARGE SCALE GENOMIC DNA]</scope>
</reference>
<feature type="domain" description="Protein kinase" evidence="4">
    <location>
        <begin position="391"/>
        <end position="589"/>
    </location>
</feature>
<dbReference type="InterPro" id="IPR008266">
    <property type="entry name" value="Tyr_kinase_AS"/>
</dbReference>
<dbReference type="GeneID" id="38776200"/>
<evidence type="ECO:0000313" key="6">
    <source>
        <dbReference type="Proteomes" id="UP000287166"/>
    </source>
</evidence>
<dbReference type="Proteomes" id="UP000287166">
    <property type="component" value="Unassembled WGS sequence"/>
</dbReference>
<evidence type="ECO:0000256" key="1">
    <source>
        <dbReference type="ARBA" id="ARBA00004340"/>
    </source>
</evidence>
<dbReference type="InterPro" id="IPR045379">
    <property type="entry name" value="Crinkler_N"/>
</dbReference>
<evidence type="ECO:0000256" key="2">
    <source>
        <dbReference type="ARBA" id="ARBA00004613"/>
    </source>
</evidence>
<dbReference type="GO" id="GO:0043657">
    <property type="term" value="C:host cell"/>
    <property type="evidence" value="ECO:0007669"/>
    <property type="project" value="UniProtKB-SubCell"/>
</dbReference>
<dbReference type="GO" id="GO:0005524">
    <property type="term" value="F:ATP binding"/>
    <property type="evidence" value="ECO:0007669"/>
    <property type="project" value="InterPro"/>
</dbReference>
<dbReference type="RefSeq" id="XP_027610196.1">
    <property type="nucleotide sequence ID" value="XM_027754395.1"/>
</dbReference>